<dbReference type="PANTHER" id="PTHR47966:SF57">
    <property type="entry name" value="PEPTIDASE A1 DOMAIN-CONTAINING PROTEIN"/>
    <property type="match status" value="1"/>
</dbReference>
<dbReference type="PRINTS" id="PR00792">
    <property type="entry name" value="PEPSIN"/>
</dbReference>
<keyword evidence="2" id="KW-1133">Transmembrane helix</keyword>
<dbReference type="Pfam" id="PF00026">
    <property type="entry name" value="Asp"/>
    <property type="match status" value="1"/>
</dbReference>
<accession>A0A2H3J220</accession>
<evidence type="ECO:0000259" key="4">
    <source>
        <dbReference type="PROSITE" id="PS51767"/>
    </source>
</evidence>
<dbReference type="Proteomes" id="UP000218811">
    <property type="component" value="Unassembled WGS sequence"/>
</dbReference>
<evidence type="ECO:0000313" key="5">
    <source>
        <dbReference type="EMBL" id="PCH36226.1"/>
    </source>
</evidence>
<dbReference type="GO" id="GO:0006508">
    <property type="term" value="P:proteolysis"/>
    <property type="evidence" value="ECO:0007669"/>
    <property type="project" value="UniProtKB-KW"/>
</dbReference>
<keyword evidence="5" id="KW-0645">Protease</keyword>
<dbReference type="InterPro" id="IPR021109">
    <property type="entry name" value="Peptidase_aspartic_dom_sf"/>
</dbReference>
<evidence type="ECO:0000256" key="1">
    <source>
        <dbReference type="ARBA" id="ARBA00007447"/>
    </source>
</evidence>
<evidence type="ECO:0000256" key="3">
    <source>
        <dbReference type="SAM" id="SignalP"/>
    </source>
</evidence>
<dbReference type="OMA" id="NVTICIN"/>
<dbReference type="InterPro" id="IPR033121">
    <property type="entry name" value="PEPTIDASE_A1"/>
</dbReference>
<dbReference type="AlphaFoldDB" id="A0A2H3J220"/>
<dbReference type="CDD" id="cd05471">
    <property type="entry name" value="pepsin_like"/>
    <property type="match status" value="1"/>
</dbReference>
<dbReference type="InterPro" id="IPR034164">
    <property type="entry name" value="Pepsin-like_dom"/>
</dbReference>
<dbReference type="EMBL" id="KB467876">
    <property type="protein sequence ID" value="PCH36226.1"/>
    <property type="molecule type" value="Genomic_DNA"/>
</dbReference>
<organism evidence="5 6">
    <name type="scientific">Wolfiporia cocos (strain MD-104)</name>
    <name type="common">Brown rot fungus</name>
    <dbReference type="NCBI Taxonomy" id="742152"/>
    <lineage>
        <taxon>Eukaryota</taxon>
        <taxon>Fungi</taxon>
        <taxon>Dikarya</taxon>
        <taxon>Basidiomycota</taxon>
        <taxon>Agaricomycotina</taxon>
        <taxon>Agaricomycetes</taxon>
        <taxon>Polyporales</taxon>
        <taxon>Phaeolaceae</taxon>
        <taxon>Wolfiporia</taxon>
    </lineage>
</organism>
<keyword evidence="2" id="KW-0472">Membrane</keyword>
<gene>
    <name evidence="5" type="ORF">WOLCODRAFT_140265</name>
</gene>
<proteinExistence type="inferred from homology"/>
<feature type="chain" id="PRO_5013621900" evidence="3">
    <location>
        <begin position="19"/>
        <end position="600"/>
    </location>
</feature>
<keyword evidence="3" id="KW-0732">Signal</keyword>
<dbReference type="Gene3D" id="2.40.70.10">
    <property type="entry name" value="Acid Proteases"/>
    <property type="match status" value="2"/>
</dbReference>
<feature type="signal peptide" evidence="3">
    <location>
        <begin position="1"/>
        <end position="18"/>
    </location>
</feature>
<dbReference type="OrthoDB" id="771136at2759"/>
<keyword evidence="6" id="KW-1185">Reference proteome</keyword>
<comment type="similarity">
    <text evidence="1">Belongs to the peptidase A1 family.</text>
</comment>
<dbReference type="PROSITE" id="PS51767">
    <property type="entry name" value="PEPTIDASE_A1"/>
    <property type="match status" value="1"/>
</dbReference>
<protein>
    <submittedName>
        <fullName evidence="5">Acid protease</fullName>
    </submittedName>
</protein>
<dbReference type="PANTHER" id="PTHR47966">
    <property type="entry name" value="BETA-SITE APP-CLEAVING ENZYME, ISOFORM A-RELATED"/>
    <property type="match status" value="1"/>
</dbReference>
<dbReference type="InterPro" id="IPR001461">
    <property type="entry name" value="Aspartic_peptidase_A1"/>
</dbReference>
<sequence length="600" mass="63914">MNALFFALFVSLCGISHALTIPVSARARDPQVRREYGSGVRPHVMKMYGIQHQDVENFQDTVYATNLTIGGQELLIQLDTGSSDLWVNLPNDQIEITNITNITAQETYGIGAVTGPIAFANVSLGPHFVPDQAFINATNATDFGTIFGDNVRGILGLSFDLGSTVAVEIAINYNSSIGRSFISNLFAQNESMPHLFTVQLGRTSDPEYVTEGIFTIGEYVNELAAVAEQPQLPRFPNSDDVNTPPRWSTVMSGMTVNGQPFQFNASGVPGTPNGSVVAVLDTGFTFPPIPAAAVDFIYSSIEGATFDNSSGFWIVPCENSTQLEFQFGNQSIPIHPLDITEVTELNNATVCVNTFRPTTFPVNDQFDIILGDAFLKNVYASFNYGNWSAENPNAIPFIQLLSTTNLTAAFDEFAQVRSSMVSSAEATASVSATTVTTASATASSGAASGSVLPTSAASSVFFSSAWSSYPASSAATVSASVVSASASASAPSTTADTTNAANATDATVFSRRSLQVVVEPSRNVTDCLLPIIEQYGVVLFALLTGSLVVSLVLAMVMAVITIRNHMRLASRRRATYSVLEAKAETLADPEGSSLHYHDEF</sequence>
<dbReference type="SUPFAM" id="SSF50630">
    <property type="entry name" value="Acid proteases"/>
    <property type="match status" value="1"/>
</dbReference>
<reference evidence="5 6" key="1">
    <citation type="journal article" date="2012" name="Science">
        <title>The Paleozoic origin of enzymatic lignin decomposition reconstructed from 31 fungal genomes.</title>
        <authorList>
            <person name="Floudas D."/>
            <person name="Binder M."/>
            <person name="Riley R."/>
            <person name="Barry K."/>
            <person name="Blanchette R.A."/>
            <person name="Henrissat B."/>
            <person name="Martinez A.T."/>
            <person name="Otillar R."/>
            <person name="Spatafora J.W."/>
            <person name="Yadav J.S."/>
            <person name="Aerts A."/>
            <person name="Benoit I."/>
            <person name="Boyd A."/>
            <person name="Carlson A."/>
            <person name="Copeland A."/>
            <person name="Coutinho P.M."/>
            <person name="de Vries R.P."/>
            <person name="Ferreira P."/>
            <person name="Findley K."/>
            <person name="Foster B."/>
            <person name="Gaskell J."/>
            <person name="Glotzer D."/>
            <person name="Gorecki P."/>
            <person name="Heitman J."/>
            <person name="Hesse C."/>
            <person name="Hori C."/>
            <person name="Igarashi K."/>
            <person name="Jurgens J.A."/>
            <person name="Kallen N."/>
            <person name="Kersten P."/>
            <person name="Kohler A."/>
            <person name="Kuees U."/>
            <person name="Kumar T.K.A."/>
            <person name="Kuo A."/>
            <person name="LaButti K."/>
            <person name="Larrondo L.F."/>
            <person name="Lindquist E."/>
            <person name="Ling A."/>
            <person name="Lombard V."/>
            <person name="Lucas S."/>
            <person name="Lundell T."/>
            <person name="Martin R."/>
            <person name="McLaughlin D.J."/>
            <person name="Morgenstern I."/>
            <person name="Morin E."/>
            <person name="Murat C."/>
            <person name="Nagy L.G."/>
            <person name="Nolan M."/>
            <person name="Ohm R.A."/>
            <person name="Patyshakuliyeva A."/>
            <person name="Rokas A."/>
            <person name="Ruiz-Duenas F.J."/>
            <person name="Sabat G."/>
            <person name="Salamov A."/>
            <person name="Samejima M."/>
            <person name="Schmutz J."/>
            <person name="Slot J.C."/>
            <person name="St John F."/>
            <person name="Stenlid J."/>
            <person name="Sun H."/>
            <person name="Sun S."/>
            <person name="Syed K."/>
            <person name="Tsang A."/>
            <person name="Wiebenga A."/>
            <person name="Young D."/>
            <person name="Pisabarro A."/>
            <person name="Eastwood D.C."/>
            <person name="Martin F."/>
            <person name="Cullen D."/>
            <person name="Grigoriev I.V."/>
            <person name="Hibbett D.S."/>
        </authorList>
    </citation>
    <scope>NUCLEOTIDE SEQUENCE [LARGE SCALE GENOMIC DNA]</scope>
    <source>
        <strain evidence="5 6">MD-104</strain>
    </source>
</reference>
<dbReference type="GO" id="GO:0004190">
    <property type="term" value="F:aspartic-type endopeptidase activity"/>
    <property type="evidence" value="ECO:0007669"/>
    <property type="project" value="InterPro"/>
</dbReference>
<keyword evidence="5" id="KW-0378">Hydrolase</keyword>
<evidence type="ECO:0000313" key="6">
    <source>
        <dbReference type="Proteomes" id="UP000218811"/>
    </source>
</evidence>
<feature type="domain" description="Peptidase A1" evidence="4">
    <location>
        <begin position="63"/>
        <end position="392"/>
    </location>
</feature>
<keyword evidence="2" id="KW-0812">Transmembrane</keyword>
<feature type="transmembrane region" description="Helical" evidence="2">
    <location>
        <begin position="535"/>
        <end position="562"/>
    </location>
</feature>
<name>A0A2H3J220_WOLCO</name>
<dbReference type="STRING" id="742152.A0A2H3J220"/>
<evidence type="ECO:0000256" key="2">
    <source>
        <dbReference type="SAM" id="Phobius"/>
    </source>
</evidence>